<dbReference type="PANTHER" id="PTHR34094:SF1">
    <property type="entry name" value="PROTEIN FAM185A"/>
    <property type="match status" value="1"/>
</dbReference>
<dbReference type="Pfam" id="PF13349">
    <property type="entry name" value="DUF4097"/>
    <property type="match status" value="1"/>
</dbReference>
<dbReference type="OrthoDB" id="3252095at2"/>
<gene>
    <name evidence="2" type="ORF">E8M01_01105</name>
</gene>
<dbReference type="PANTHER" id="PTHR34094">
    <property type="match status" value="1"/>
</dbReference>
<accession>A0A4D7ATU3</accession>
<protein>
    <submittedName>
        <fullName evidence="2">DUF4097 domain-containing protein</fullName>
    </submittedName>
</protein>
<proteinExistence type="predicted"/>
<dbReference type="RefSeq" id="WP_136958424.1">
    <property type="nucleotide sequence ID" value="NZ_CP039690.1"/>
</dbReference>
<feature type="domain" description="DUF4097" evidence="1">
    <location>
        <begin position="14"/>
        <end position="278"/>
    </location>
</feature>
<organism evidence="2 3">
    <name type="scientific">Phreatobacter stygius</name>
    <dbReference type="NCBI Taxonomy" id="1940610"/>
    <lineage>
        <taxon>Bacteria</taxon>
        <taxon>Pseudomonadati</taxon>
        <taxon>Pseudomonadota</taxon>
        <taxon>Alphaproteobacteria</taxon>
        <taxon>Hyphomicrobiales</taxon>
        <taxon>Phreatobacteraceae</taxon>
        <taxon>Phreatobacter</taxon>
    </lineage>
</organism>
<keyword evidence="3" id="KW-1185">Reference proteome</keyword>
<sequence>MPIFPTPDPITVTIDLFVADVRITASERADTSVEVRPRDQGRSADVKAVERIQLEHSDGRLLIKGPRRYFHLGIGRREAVDVTIELPAGSHLFGEVGLGGFRAEGRLGECRIKTGSGDINLERTGALSLDTGIGNIVAGHAAGDAHIATGTGAVSIGGIDGKAAIKNSNGATKIGEITGYLQLSAANGDISVGRAHAAVVAKTANGNVRVDEIMRGSVVLETACGEVEVGIREGTAVWLDVSSKRGTVRNSLEAHDGPAQSDETAEVRARTAYGDIVIRRSAKLISQAGGPTP</sequence>
<reference evidence="2 3" key="1">
    <citation type="submission" date="2019-04" db="EMBL/GenBank/DDBJ databases">
        <title>Phreatobacter aquaticus sp. nov.</title>
        <authorList>
            <person name="Choi A."/>
        </authorList>
    </citation>
    <scope>NUCLEOTIDE SEQUENCE [LARGE SCALE GENOMIC DNA]</scope>
    <source>
        <strain evidence="2 3">KCTC 52518</strain>
    </source>
</reference>
<name>A0A4D7ATU3_9HYPH</name>
<evidence type="ECO:0000313" key="2">
    <source>
        <dbReference type="EMBL" id="QCI62961.1"/>
    </source>
</evidence>
<dbReference type="EMBL" id="CP039690">
    <property type="protein sequence ID" value="QCI62961.1"/>
    <property type="molecule type" value="Genomic_DNA"/>
</dbReference>
<dbReference type="AlphaFoldDB" id="A0A4D7ATU3"/>
<dbReference type="InterPro" id="IPR025164">
    <property type="entry name" value="Toastrack_DUF4097"/>
</dbReference>
<dbReference type="KEGG" id="pstg:E8M01_01105"/>
<dbReference type="Proteomes" id="UP000298781">
    <property type="component" value="Chromosome"/>
</dbReference>
<evidence type="ECO:0000259" key="1">
    <source>
        <dbReference type="Pfam" id="PF13349"/>
    </source>
</evidence>
<evidence type="ECO:0000313" key="3">
    <source>
        <dbReference type="Proteomes" id="UP000298781"/>
    </source>
</evidence>